<keyword evidence="2" id="KW-0812">Transmembrane</keyword>
<protein>
    <submittedName>
        <fullName evidence="3">N-acetylglutamate synthase</fullName>
    </submittedName>
</protein>
<keyword evidence="2" id="KW-1133">Transmembrane helix</keyword>
<keyword evidence="4" id="KW-1185">Reference proteome</keyword>
<feature type="transmembrane region" description="Helical" evidence="2">
    <location>
        <begin position="35"/>
        <end position="54"/>
    </location>
</feature>
<evidence type="ECO:0000256" key="1">
    <source>
        <dbReference type="SAM" id="MobiDB-lite"/>
    </source>
</evidence>
<keyword evidence="2" id="KW-0472">Membrane</keyword>
<evidence type="ECO:0000313" key="3">
    <source>
        <dbReference type="EMBL" id="ANQ13327.1"/>
    </source>
</evidence>
<organism evidence="3 4">
    <name type="scientific">Vibrio natriegens NBRC 15636 = ATCC 14048 = DSM 759</name>
    <dbReference type="NCBI Taxonomy" id="1219067"/>
    <lineage>
        <taxon>Bacteria</taxon>
        <taxon>Pseudomonadati</taxon>
        <taxon>Pseudomonadota</taxon>
        <taxon>Gammaproteobacteria</taxon>
        <taxon>Vibrionales</taxon>
        <taxon>Vibrionaceae</taxon>
        <taxon>Vibrio</taxon>
    </lineage>
</organism>
<feature type="region of interest" description="Disordered" evidence="1">
    <location>
        <begin position="1"/>
        <end position="26"/>
    </location>
</feature>
<gene>
    <name evidence="3" type="ORF">BA890_11255</name>
</gene>
<dbReference type="AlphaFoldDB" id="A0AAN1CW60"/>
<dbReference type="InterPro" id="IPR021271">
    <property type="entry name" value="DUF2850"/>
</dbReference>
<proteinExistence type="predicted"/>
<evidence type="ECO:0000256" key="2">
    <source>
        <dbReference type="SAM" id="Phobius"/>
    </source>
</evidence>
<accession>A0AAN1CW60</accession>
<sequence>MVITSSAPERNATITTQPQSDSSKKSQLRKGVERFLMLIAVVGTIIAGMLYSDWISRYINPPVEKSIIYGKWVEQEVAPYAREVFELSERGVTVNGSTVATDFDFDGDALSYKFGSSVRRFRFIGQQHTEMKLDANVHYLPIFRLERSFDSTLR</sequence>
<feature type="compositionally biased region" description="Polar residues" evidence="1">
    <location>
        <begin position="1"/>
        <end position="21"/>
    </location>
</feature>
<dbReference type="KEGG" id="vna:PN96_02025"/>
<name>A0AAN1CW60_VIBNA</name>
<dbReference type="EMBL" id="CP016345">
    <property type="protein sequence ID" value="ANQ13327.1"/>
    <property type="molecule type" value="Genomic_DNA"/>
</dbReference>
<evidence type="ECO:0000313" key="4">
    <source>
        <dbReference type="Proteomes" id="UP000092741"/>
    </source>
</evidence>
<dbReference type="Proteomes" id="UP000092741">
    <property type="component" value="Chromosome 1"/>
</dbReference>
<reference evidence="3 4" key="1">
    <citation type="submission" date="2016-07" db="EMBL/GenBank/DDBJ databases">
        <title>Developing Vibrio natriegens as a novel, fast-growing host for biotechnology.</title>
        <authorList>
            <person name="Weinstock M.T."/>
            <person name="Hesek E.D."/>
            <person name="Wilson C.M."/>
            <person name="Gibson D.G."/>
        </authorList>
    </citation>
    <scope>NUCLEOTIDE SEQUENCE [LARGE SCALE GENOMIC DNA]</scope>
    <source>
        <strain evidence="3 4">ATCC 14048</strain>
    </source>
</reference>
<dbReference type="Pfam" id="PF11012">
    <property type="entry name" value="DUF2850"/>
    <property type="match status" value="1"/>
</dbReference>